<evidence type="ECO:0000313" key="2">
    <source>
        <dbReference type="EMBL" id="AKJ64833.1"/>
    </source>
</evidence>
<organism evidence="2 3">
    <name type="scientific">Kiritimatiella glycovorans</name>
    <dbReference type="NCBI Taxonomy" id="1307763"/>
    <lineage>
        <taxon>Bacteria</taxon>
        <taxon>Pseudomonadati</taxon>
        <taxon>Kiritimatiellota</taxon>
        <taxon>Kiritimatiellia</taxon>
        <taxon>Kiritimatiellales</taxon>
        <taxon>Kiritimatiellaceae</taxon>
        <taxon>Kiritimatiella</taxon>
    </lineage>
</organism>
<dbReference type="STRING" id="1307763.L21SP4_01590"/>
<sequence length="161" mass="16503" precursor="true">MKQAIWFLWLWGAVAVPAMAQDGVSAGVATNAVEKAAPAGTAAAEVTPPPRMPTGDPFAMRGLTDDEGFVSAGPAALPPGIRVVGILAVAGKEPVGAISIPGVKNLYFVREGDIVQVDRAAGGGAAAGATDAQLYLLVKSVTASQIEIAPRTRPQDVRIYR</sequence>
<dbReference type="RefSeq" id="WP_144413797.1">
    <property type="nucleotide sequence ID" value="NZ_CP010904.1"/>
</dbReference>
<proteinExistence type="predicted"/>
<feature type="chain" id="PRO_5005183920" evidence="1">
    <location>
        <begin position="21"/>
        <end position="161"/>
    </location>
</feature>
<keyword evidence="3" id="KW-1185">Reference proteome</keyword>
<accession>A0A0G3EEV0</accession>
<evidence type="ECO:0000256" key="1">
    <source>
        <dbReference type="SAM" id="SignalP"/>
    </source>
</evidence>
<reference evidence="2 3" key="2">
    <citation type="journal article" date="2016" name="ISME J.">
        <title>Characterization of the first cultured representative of Verrucomicrobia subdivision 5 indicates the proposal of a novel phylum.</title>
        <authorList>
            <person name="Spring S."/>
            <person name="Bunk B."/>
            <person name="Sproer C."/>
            <person name="Schumann P."/>
            <person name="Rohde M."/>
            <person name="Tindall B.J."/>
            <person name="Klenk H.P."/>
        </authorList>
    </citation>
    <scope>NUCLEOTIDE SEQUENCE [LARGE SCALE GENOMIC DNA]</scope>
    <source>
        <strain evidence="2 3">L21-Fru-AB</strain>
    </source>
</reference>
<dbReference type="EMBL" id="CP010904">
    <property type="protein sequence ID" value="AKJ64833.1"/>
    <property type="molecule type" value="Genomic_DNA"/>
</dbReference>
<dbReference type="Proteomes" id="UP000035268">
    <property type="component" value="Chromosome"/>
</dbReference>
<evidence type="ECO:0000313" key="3">
    <source>
        <dbReference type="Proteomes" id="UP000035268"/>
    </source>
</evidence>
<feature type="signal peptide" evidence="1">
    <location>
        <begin position="1"/>
        <end position="20"/>
    </location>
</feature>
<dbReference type="AlphaFoldDB" id="A0A0G3EEV0"/>
<protein>
    <submittedName>
        <fullName evidence="2">Uncharacterized protein</fullName>
    </submittedName>
</protein>
<name>A0A0G3EEV0_9BACT</name>
<dbReference type="KEGG" id="vbl:L21SP4_01590"/>
<reference evidence="3" key="1">
    <citation type="submission" date="2015-02" db="EMBL/GenBank/DDBJ databases">
        <title>Description and complete genome sequence of the first cultured representative of the subdivision 5 of the Verrucomicrobia phylum.</title>
        <authorList>
            <person name="Spring S."/>
            <person name="Bunk B."/>
            <person name="Sproer C."/>
            <person name="Klenk H.-P."/>
        </authorList>
    </citation>
    <scope>NUCLEOTIDE SEQUENCE [LARGE SCALE GENOMIC DNA]</scope>
    <source>
        <strain evidence="3">L21-Fru-AB</strain>
    </source>
</reference>
<gene>
    <name evidence="2" type="ORF">L21SP4_01590</name>
</gene>
<keyword evidence="1" id="KW-0732">Signal</keyword>